<dbReference type="OrthoDB" id="3226546at2759"/>
<evidence type="ECO:0000259" key="3">
    <source>
        <dbReference type="PROSITE" id="PS50943"/>
    </source>
</evidence>
<gene>
    <name evidence="4" type="ORF">Hypma_006097</name>
</gene>
<dbReference type="CDD" id="cd00093">
    <property type="entry name" value="HTH_XRE"/>
    <property type="match status" value="1"/>
</dbReference>
<dbReference type="AlphaFoldDB" id="A0A369JXX5"/>
<evidence type="ECO:0000313" key="5">
    <source>
        <dbReference type="Proteomes" id="UP000076154"/>
    </source>
</evidence>
<dbReference type="InParanoid" id="A0A369JXX5"/>
<name>A0A369JXX5_HYPMA</name>
<dbReference type="InterPro" id="IPR001387">
    <property type="entry name" value="Cro/C1-type_HTH"/>
</dbReference>
<evidence type="ECO:0000256" key="2">
    <source>
        <dbReference type="ARBA" id="ARBA00035107"/>
    </source>
</evidence>
<dbReference type="Pfam" id="PF01381">
    <property type="entry name" value="HTH_3"/>
    <property type="match status" value="1"/>
</dbReference>
<dbReference type="InterPro" id="IPR010982">
    <property type="entry name" value="Lambda_DNA-bd_dom_sf"/>
</dbReference>
<reference evidence="4" key="1">
    <citation type="submission" date="2018-04" db="EMBL/GenBank/DDBJ databases">
        <title>Whole genome sequencing of Hypsizygus marmoreus.</title>
        <authorList>
            <person name="Choi I.-G."/>
            <person name="Min B."/>
            <person name="Kim J.-G."/>
            <person name="Kim S."/>
            <person name="Oh Y.-L."/>
            <person name="Kong W.-S."/>
            <person name="Park H."/>
            <person name="Jeong J."/>
            <person name="Song E.-S."/>
        </authorList>
    </citation>
    <scope>NUCLEOTIDE SEQUENCE [LARGE SCALE GENOMIC DNA]</scope>
    <source>
        <strain evidence="4">51987-8</strain>
    </source>
</reference>
<dbReference type="Gene3D" id="1.10.260.40">
    <property type="entry name" value="lambda repressor-like DNA-binding domains"/>
    <property type="match status" value="1"/>
</dbReference>
<dbReference type="Proteomes" id="UP000076154">
    <property type="component" value="Unassembled WGS sequence"/>
</dbReference>
<evidence type="ECO:0000313" key="4">
    <source>
        <dbReference type="EMBL" id="RDB26182.1"/>
    </source>
</evidence>
<evidence type="ECO:0000256" key="1">
    <source>
        <dbReference type="ARBA" id="ARBA00009802"/>
    </source>
</evidence>
<organism evidence="4 5">
    <name type="scientific">Hypsizygus marmoreus</name>
    <name type="common">White beech mushroom</name>
    <name type="synonym">Agaricus marmoreus</name>
    <dbReference type="NCBI Taxonomy" id="39966"/>
    <lineage>
        <taxon>Eukaryota</taxon>
        <taxon>Fungi</taxon>
        <taxon>Dikarya</taxon>
        <taxon>Basidiomycota</taxon>
        <taxon>Agaricomycotina</taxon>
        <taxon>Agaricomycetes</taxon>
        <taxon>Agaricomycetidae</taxon>
        <taxon>Agaricales</taxon>
        <taxon>Tricholomatineae</taxon>
        <taxon>Lyophyllaceae</taxon>
        <taxon>Hypsizygus</taxon>
    </lineage>
</organism>
<protein>
    <recommendedName>
        <fullName evidence="3">HTH cro/C1-type domain-containing protein</fullName>
    </recommendedName>
</protein>
<dbReference type="GO" id="GO:0003677">
    <property type="term" value="F:DNA binding"/>
    <property type="evidence" value="ECO:0007669"/>
    <property type="project" value="InterPro"/>
</dbReference>
<dbReference type="SMART" id="SM00530">
    <property type="entry name" value="HTH_XRE"/>
    <property type="match status" value="1"/>
</dbReference>
<comment type="caution">
    <text evidence="4">The sequence shown here is derived from an EMBL/GenBank/DDBJ whole genome shotgun (WGS) entry which is preliminary data.</text>
</comment>
<proteinExistence type="inferred from homology"/>
<feature type="domain" description="HTH cro/C1-type" evidence="3">
    <location>
        <begin position="10"/>
        <end position="63"/>
    </location>
</feature>
<accession>A0A369JXX5</accession>
<keyword evidence="5" id="KW-1185">Reference proteome</keyword>
<comment type="function">
    <text evidence="2">Transcriptional coactivator that stimulates GCN4-dependent transcriptional activity by bridging the DNA-binding region of GCN4 and TBP (SPT15), thereby recruiting TBP to GCN4-bound promoters. Involved in induction of the ribosome quality control (RQC) pathway; a pathway that degrades nascent peptide chains during problematic translation. Required to prevent stalled ribosomes from frameshifting.</text>
</comment>
<dbReference type="PROSITE" id="PS50943">
    <property type="entry name" value="HTH_CROC1"/>
    <property type="match status" value="1"/>
</dbReference>
<dbReference type="EMBL" id="LUEZ02000040">
    <property type="protein sequence ID" value="RDB26182.1"/>
    <property type="molecule type" value="Genomic_DNA"/>
</dbReference>
<dbReference type="SUPFAM" id="SSF47413">
    <property type="entry name" value="lambda repressor-like DNA-binding domains"/>
    <property type="match status" value="1"/>
</dbReference>
<comment type="similarity">
    <text evidence="1">Belongs to the MBF1 family.</text>
</comment>
<sequence>MAPDPQCTALAAAKDKSGLSYADIGAKIGKSEQHVIDICTGKAKPTTSEFDALAKALNIKSSVPHDGAHTAA</sequence>